<dbReference type="Pfam" id="PF23771">
    <property type="entry name" value="DUF7168"/>
    <property type="match status" value="1"/>
</dbReference>
<protein>
    <submittedName>
        <fullName evidence="3">DUF2786 domain-containing protein</fullName>
    </submittedName>
</protein>
<organism evidence="3 4">
    <name type="scientific">Conchiformibius steedae DSM 2580</name>
    <dbReference type="NCBI Taxonomy" id="1121352"/>
    <lineage>
        <taxon>Bacteria</taxon>
        <taxon>Pseudomonadati</taxon>
        <taxon>Pseudomonadota</taxon>
        <taxon>Betaproteobacteria</taxon>
        <taxon>Neisseriales</taxon>
        <taxon>Neisseriaceae</taxon>
        <taxon>Conchiformibius</taxon>
    </lineage>
</organism>
<reference evidence="3" key="1">
    <citation type="submission" date="2022-05" db="EMBL/GenBank/DDBJ databases">
        <title>Alysiella filiformis genome sequencing.</title>
        <authorList>
            <person name="Viehboeck T."/>
        </authorList>
    </citation>
    <scope>NUCLEOTIDE SEQUENCE</scope>
    <source>
        <strain evidence="3">DSM 2580</strain>
    </source>
</reference>
<evidence type="ECO:0000313" key="3">
    <source>
        <dbReference type="EMBL" id="URD68139.1"/>
    </source>
</evidence>
<accession>A0AAE9L0J4</accession>
<dbReference type="InterPro" id="IPR024498">
    <property type="entry name" value="DUF2786"/>
</dbReference>
<dbReference type="EMBL" id="CP097501">
    <property type="protein sequence ID" value="URD68139.1"/>
    <property type="molecule type" value="Genomic_DNA"/>
</dbReference>
<dbReference type="Proteomes" id="UP001056819">
    <property type="component" value="Chromosome"/>
</dbReference>
<sequence length="228" mass="25604">MMDKNKALEKIKKCLALSQSANENEAAQALKHAQALMAQYGLNQVDVDLSEISEVSRPAAKTRNLPDWHWQLIHTVSHAFGVNDFFQAGCAVFVGPAHRAEIAAYAYEVLLRQLQAARRRYMADTLKYVRPRSAKIYRADAFCIGWVQTVSGMVSEFAMTTHEKGLIERHMSRYEIQEAPDRKRHADGYTQLMAAADYRIGRDAGKSAQLHHAMGGEAETARQLEQPS</sequence>
<dbReference type="InterPro" id="IPR016868">
    <property type="entry name" value="Phage_B3_Orf5"/>
</dbReference>
<dbReference type="RefSeq" id="WP_169733482.1">
    <property type="nucleotide sequence ID" value="NZ_CP097501.1"/>
</dbReference>
<dbReference type="Pfam" id="PF10979">
    <property type="entry name" value="DUF2786"/>
    <property type="match status" value="1"/>
</dbReference>
<name>A0AAE9L0J4_9NEIS</name>
<evidence type="ECO:0000313" key="4">
    <source>
        <dbReference type="Proteomes" id="UP001056819"/>
    </source>
</evidence>
<dbReference type="AlphaFoldDB" id="A0AAE9L0J4"/>
<feature type="domain" description="DUF7168" evidence="2">
    <location>
        <begin position="46"/>
        <end position="174"/>
    </location>
</feature>
<dbReference type="PIRSF" id="PIRSF028111">
    <property type="entry name" value="UCP028111"/>
    <property type="match status" value="1"/>
</dbReference>
<evidence type="ECO:0000259" key="2">
    <source>
        <dbReference type="Pfam" id="PF23771"/>
    </source>
</evidence>
<proteinExistence type="predicted"/>
<dbReference type="InterPro" id="IPR055592">
    <property type="entry name" value="DUF7168"/>
</dbReference>
<evidence type="ECO:0000259" key="1">
    <source>
        <dbReference type="Pfam" id="PF10979"/>
    </source>
</evidence>
<gene>
    <name evidence="3" type="ORF">LNQ82_02950</name>
</gene>
<feature type="domain" description="DUF2786" evidence="1">
    <location>
        <begin position="6"/>
        <end position="44"/>
    </location>
</feature>